<gene>
    <name evidence="2" type="ORF">NG653_00260</name>
</gene>
<evidence type="ECO:0000313" key="3">
    <source>
        <dbReference type="Proteomes" id="UP001206312"/>
    </source>
</evidence>
<evidence type="ECO:0000313" key="2">
    <source>
        <dbReference type="EMBL" id="MCO5723267.1"/>
    </source>
</evidence>
<evidence type="ECO:0000256" key="1">
    <source>
        <dbReference type="SAM" id="SignalP"/>
    </source>
</evidence>
<sequence length="133" mass="15965">MKHLISAALFLIGFAPLSAQQEPENEVKVQIFTQEEKDNLQLWYHEGLQKMGLSEETEARYQSILTYYAVKMARLDDRDQEWTPEQFKGKLKEYLTKQESEIRKILTPEQYTMHEEIYGEFLRSVYRRWNIDP</sequence>
<reference evidence="2 3" key="1">
    <citation type="submission" date="2022-06" db="EMBL/GenBank/DDBJ databases">
        <authorList>
            <person name="Xuan X."/>
        </authorList>
    </citation>
    <scope>NUCLEOTIDE SEQUENCE [LARGE SCALE GENOMIC DNA]</scope>
    <source>
        <strain evidence="2 3">2V75</strain>
    </source>
</reference>
<feature type="chain" id="PRO_5047018170" evidence="1">
    <location>
        <begin position="20"/>
        <end position="133"/>
    </location>
</feature>
<keyword evidence="3" id="KW-1185">Reference proteome</keyword>
<feature type="signal peptide" evidence="1">
    <location>
        <begin position="1"/>
        <end position="19"/>
    </location>
</feature>
<dbReference type="EMBL" id="JAMXIB010000001">
    <property type="protein sequence ID" value="MCO5723267.1"/>
    <property type="molecule type" value="Genomic_DNA"/>
</dbReference>
<dbReference type="Proteomes" id="UP001206312">
    <property type="component" value="Unassembled WGS sequence"/>
</dbReference>
<protein>
    <submittedName>
        <fullName evidence="2">Uncharacterized protein</fullName>
    </submittedName>
</protein>
<proteinExistence type="predicted"/>
<name>A0ABT1AUI6_9FLAO</name>
<accession>A0ABT1AUI6</accession>
<dbReference type="RefSeq" id="WP_252739649.1">
    <property type="nucleotide sequence ID" value="NZ_JAMXIB010000001.1"/>
</dbReference>
<keyword evidence="1" id="KW-0732">Signal</keyword>
<organism evidence="2 3">
    <name type="scientific">Robiginitalea marina</name>
    <dbReference type="NCBI Taxonomy" id="2954105"/>
    <lineage>
        <taxon>Bacteria</taxon>
        <taxon>Pseudomonadati</taxon>
        <taxon>Bacteroidota</taxon>
        <taxon>Flavobacteriia</taxon>
        <taxon>Flavobacteriales</taxon>
        <taxon>Flavobacteriaceae</taxon>
        <taxon>Robiginitalea</taxon>
    </lineage>
</organism>
<comment type="caution">
    <text evidence="2">The sequence shown here is derived from an EMBL/GenBank/DDBJ whole genome shotgun (WGS) entry which is preliminary data.</text>
</comment>